<dbReference type="InterPro" id="IPR040698">
    <property type="entry name" value="HZS_alpha_mid"/>
</dbReference>
<gene>
    <name evidence="2" type="ORF">S01H1_06761</name>
</gene>
<accession>X0SQN4</accession>
<feature type="domain" description="Hydrazine synthase alpha subunit middle" evidence="1">
    <location>
        <begin position="201"/>
        <end position="298"/>
    </location>
</feature>
<dbReference type="EMBL" id="BARS01003483">
    <property type="protein sequence ID" value="GAF83418.1"/>
    <property type="molecule type" value="Genomic_DNA"/>
</dbReference>
<evidence type="ECO:0000259" key="1">
    <source>
        <dbReference type="Pfam" id="PF18582"/>
    </source>
</evidence>
<dbReference type="Pfam" id="PF18582">
    <property type="entry name" value="HZS_alpha"/>
    <property type="match status" value="1"/>
</dbReference>
<comment type="caution">
    <text evidence="2">The sequence shown here is derived from an EMBL/GenBank/DDBJ whole genome shotgun (WGS) entry which is preliminary data.</text>
</comment>
<protein>
    <recommendedName>
        <fullName evidence="1">Hydrazine synthase alpha subunit middle domain-containing protein</fullName>
    </recommendedName>
</protein>
<evidence type="ECO:0000313" key="2">
    <source>
        <dbReference type="EMBL" id="GAF83418.1"/>
    </source>
</evidence>
<reference evidence="2" key="1">
    <citation type="journal article" date="2014" name="Front. Microbiol.">
        <title>High frequency of phylogenetically diverse reductive dehalogenase-homologous genes in deep subseafloor sedimentary metagenomes.</title>
        <authorList>
            <person name="Kawai M."/>
            <person name="Futagami T."/>
            <person name="Toyoda A."/>
            <person name="Takaki Y."/>
            <person name="Nishi S."/>
            <person name="Hori S."/>
            <person name="Arai W."/>
            <person name="Tsubouchi T."/>
            <person name="Morono Y."/>
            <person name="Uchiyama I."/>
            <person name="Ito T."/>
            <person name="Fujiyama A."/>
            <person name="Inagaki F."/>
            <person name="Takami H."/>
        </authorList>
    </citation>
    <scope>NUCLEOTIDE SEQUENCE</scope>
    <source>
        <strain evidence="2">Expedition CK06-06</strain>
    </source>
</reference>
<feature type="non-terminal residue" evidence="2">
    <location>
        <position position="1"/>
    </location>
</feature>
<proteinExistence type="predicted"/>
<organism evidence="2">
    <name type="scientific">marine sediment metagenome</name>
    <dbReference type="NCBI Taxonomy" id="412755"/>
    <lineage>
        <taxon>unclassified sequences</taxon>
        <taxon>metagenomes</taxon>
        <taxon>ecological metagenomes</taxon>
    </lineage>
</organism>
<name>X0SQN4_9ZZZZ</name>
<dbReference type="AlphaFoldDB" id="X0SQN4"/>
<feature type="non-terminal residue" evidence="2">
    <location>
        <position position="475"/>
    </location>
</feature>
<sequence length="475" mass="53440">ARWEYVDRNFGDAHSLWTVNPDGTNQSLYWGNNTASPGAAFNPHLIPGTQQVVCIFGPHHDRLWGAMAIVDRRRGMDGRPGVVRTWPASAVNLVRTGGPFDCDSFNPVRPKYEDPWPLSDKYFLVSRMTGKGEQMGIYLVDLFGNEILLHTEGPGCYDPMPITVRPRPPLIPSRRDRNHNRGTFYVADVYRGTHMKGVRRGSVKYLRVVEAPEKRHWSRGSWFGQGYTAPGMNWRSLENKRILGTVPVERDGSAYFAVPAETFVYFQLLDEHGMMVQSMRSGASVQPGERAACIGCHDERRSAPLRTGTSLPMALGRPASKLDGWYGPARLFGFTAEVQPVFDKHCVECHDYGKDAGEKLNLAPDRDVTFNTAYNELWRKGYVKCVGAGPAEVRQAYSWGSHASRLVAELRECKVPEHKDLRLRAEELDRIITWIDLNGVYYPDYTSAYPESLTGRCPLDAAQLTRLSRLTGVPF</sequence>